<dbReference type="OMA" id="RNCDYAL"/>
<dbReference type="InterPro" id="IPR011989">
    <property type="entry name" value="ARM-like"/>
</dbReference>
<dbReference type="CDD" id="cd18186">
    <property type="entry name" value="BTB_POZ_ZBTB_KLHL-like"/>
    <property type="match status" value="1"/>
</dbReference>
<feature type="compositionally biased region" description="Low complexity" evidence="1">
    <location>
        <begin position="494"/>
        <end position="510"/>
    </location>
</feature>
<proteinExistence type="predicted"/>
<dbReference type="GO" id="GO:0009653">
    <property type="term" value="P:anatomical structure morphogenesis"/>
    <property type="evidence" value="ECO:0007669"/>
    <property type="project" value="TreeGrafter"/>
</dbReference>
<gene>
    <name evidence="3" type="ORF">L798_05592</name>
</gene>
<dbReference type="SUPFAM" id="SSF54695">
    <property type="entry name" value="POZ domain"/>
    <property type="match status" value="1"/>
</dbReference>
<dbReference type="PANTHER" id="PTHR23312">
    <property type="entry name" value="ARMC5 ARMADILLO REPEAT-CONTAINING -RELATED"/>
    <property type="match status" value="1"/>
</dbReference>
<dbReference type="AlphaFoldDB" id="A0A067QF87"/>
<dbReference type="PROSITE" id="PS50097">
    <property type="entry name" value="BTB"/>
    <property type="match status" value="1"/>
</dbReference>
<dbReference type="STRING" id="136037.A0A067QF87"/>
<evidence type="ECO:0000256" key="1">
    <source>
        <dbReference type="SAM" id="MobiDB-lite"/>
    </source>
</evidence>
<feature type="region of interest" description="Disordered" evidence="1">
    <location>
        <begin position="469"/>
        <end position="511"/>
    </location>
</feature>
<dbReference type="FunCoup" id="A0A067QF87">
    <property type="interactions" value="241"/>
</dbReference>
<feature type="compositionally biased region" description="Basic and acidic residues" evidence="1">
    <location>
        <begin position="374"/>
        <end position="385"/>
    </location>
</feature>
<dbReference type="InterPro" id="IPR055445">
    <property type="entry name" value="ARM_ARMC5"/>
</dbReference>
<evidence type="ECO:0000313" key="3">
    <source>
        <dbReference type="EMBL" id="KDQ97269.1"/>
    </source>
</evidence>
<name>A0A067QF87_ZOONE</name>
<dbReference type="InParanoid" id="A0A067QF87"/>
<dbReference type="SMART" id="SM00185">
    <property type="entry name" value="ARM"/>
    <property type="match status" value="4"/>
</dbReference>
<reference evidence="3 4" key="1">
    <citation type="journal article" date="2014" name="Nat. Commun.">
        <title>Molecular traces of alternative social organization in a termite genome.</title>
        <authorList>
            <person name="Terrapon N."/>
            <person name="Li C."/>
            <person name="Robertson H.M."/>
            <person name="Ji L."/>
            <person name="Meng X."/>
            <person name="Booth W."/>
            <person name="Chen Z."/>
            <person name="Childers C.P."/>
            <person name="Glastad K.M."/>
            <person name="Gokhale K."/>
            <person name="Gowin J."/>
            <person name="Gronenberg W."/>
            <person name="Hermansen R.A."/>
            <person name="Hu H."/>
            <person name="Hunt B.G."/>
            <person name="Huylmans A.K."/>
            <person name="Khalil S.M."/>
            <person name="Mitchell R.D."/>
            <person name="Munoz-Torres M.C."/>
            <person name="Mustard J.A."/>
            <person name="Pan H."/>
            <person name="Reese J.T."/>
            <person name="Scharf M.E."/>
            <person name="Sun F."/>
            <person name="Vogel H."/>
            <person name="Xiao J."/>
            <person name="Yang W."/>
            <person name="Yang Z."/>
            <person name="Yang Z."/>
            <person name="Zhou J."/>
            <person name="Zhu J."/>
            <person name="Brent C.S."/>
            <person name="Elsik C.G."/>
            <person name="Goodisman M.A."/>
            <person name="Liberles D.A."/>
            <person name="Roe R.M."/>
            <person name="Vargo E.L."/>
            <person name="Vilcinskas A."/>
            <person name="Wang J."/>
            <person name="Bornberg-Bauer E."/>
            <person name="Korb J."/>
            <person name="Zhang G."/>
            <person name="Liebig J."/>
        </authorList>
    </citation>
    <scope>NUCLEOTIDE SEQUENCE [LARGE SCALE GENOMIC DNA]</scope>
    <source>
        <tissue evidence="3">Whole organism</tissue>
    </source>
</reference>
<accession>A0A067QF87</accession>
<evidence type="ECO:0000313" key="4">
    <source>
        <dbReference type="Proteomes" id="UP000027135"/>
    </source>
</evidence>
<dbReference type="SUPFAM" id="SSF48371">
    <property type="entry name" value="ARM repeat"/>
    <property type="match status" value="1"/>
</dbReference>
<feature type="region of interest" description="Disordered" evidence="1">
    <location>
        <begin position="374"/>
        <end position="436"/>
    </location>
</feature>
<feature type="domain" description="BTB" evidence="2">
    <location>
        <begin position="820"/>
        <end position="917"/>
    </location>
</feature>
<dbReference type="InterPro" id="IPR000210">
    <property type="entry name" value="BTB/POZ_dom"/>
</dbReference>
<dbReference type="Gene3D" id="1.25.10.10">
    <property type="entry name" value="Leucine-rich Repeat Variant"/>
    <property type="match status" value="1"/>
</dbReference>
<feature type="compositionally biased region" description="Acidic residues" evidence="1">
    <location>
        <begin position="547"/>
        <end position="559"/>
    </location>
</feature>
<dbReference type="Pfam" id="PF24768">
    <property type="entry name" value="ARM_ARMC5"/>
    <property type="match status" value="1"/>
</dbReference>
<protein>
    <submittedName>
        <fullName evidence="3">Armadillo repeat-containing protein 5</fullName>
    </submittedName>
</protein>
<evidence type="ECO:0000259" key="2">
    <source>
        <dbReference type="PROSITE" id="PS50097"/>
    </source>
</evidence>
<keyword evidence="4" id="KW-1185">Reference proteome</keyword>
<dbReference type="InterPro" id="IPR000225">
    <property type="entry name" value="Armadillo"/>
</dbReference>
<feature type="region of interest" description="Disordered" evidence="1">
    <location>
        <begin position="524"/>
        <end position="590"/>
    </location>
</feature>
<dbReference type="Pfam" id="PF00651">
    <property type="entry name" value="BTB"/>
    <property type="match status" value="1"/>
</dbReference>
<dbReference type="Gene3D" id="3.30.710.10">
    <property type="entry name" value="Potassium Channel Kv1.1, Chain A"/>
    <property type="match status" value="1"/>
</dbReference>
<dbReference type="eggNOG" id="ENOG502QSYU">
    <property type="taxonomic scope" value="Eukaryota"/>
</dbReference>
<sequence>MMAQGINKDKHIFLKLKSSSSSIAYDGLVGIRSNIMKTKEGCKILKENNILNELVNFLRKPNEKILDVTLSILGNCCLDNDCRNEVVSYGIVSPLASIIHNISRDSIQCRACRLVGNLAQELCFAEQLHNENITPSIVALLDTDSGSSIATRQMAVRALRMLWKVTSQREKMLNCRVVHAVALLLPGNQESVGEQHLLLEVVKALAAFTSCCSEECAQQVQGSGSGFQHLMSLVAYPSLKYLALECICNLCHATSSRPALGNVGTVKIVIRELSCHQQDSTEFHTEMVLALCNLCRESVNRAKIRHGGGLPLMLRIIRNSSVASLRSSVVNALVQFMYDEKSLQELLGEGLVSTLICKITDFVKENGRAHSKSIVHEESAKDSVKDGSCNDNVDSASDTRRHLSPILRSSCTSSGLNRADREPQSSRRRFRANSPSYQAVVKEQVHTARHCREPSPDYCASGDWSPGSPSSMCFSPDASPPQWRKQAACPSVGSASDGLSPPSSPPTSYSEVFEDVDYPEAYSPICCDPGDVDDNGENEHEPRPREEEEDDDDDDDDELAACFVSGDTSEDRNSEHVALSPDSKRSVEDSKHLCDGELDAALILLSRVSHMDSPVEELAAHSTFATLIAYVTLIRDPHPRASRILFRIIRNHHYFMSLLLHRFVPTVQSHLCQPQHSACWLCSEFKSIGLSLLSQITMLAHSGFGEGELAHHLLKGEVLVQRLLAVSVPHIVRTQRILWKLLVECDALRTLVHMLDDGVTGDDGLRKHVPVSLTLVAGALDVANPCHHTKGIHDHDKCPDNMDETGSGSFVIPSGTEASDDVVFLLLDDGTTIQVSKMQLCLRSPVFEAMFRGDFRESNEECVPLPGISRHCLLGLLRILKLGGVPSGVPDIDLTTSLELVAVLDRFLIPGSERLTDMIVGKFMSHRTAVDIYIRCMEAGDVSHFHSLRYDTVRFVLTSDAAPSKTEKIFEDLLQCPYRKQVLTDITDILQERLNHIPCKPSRIALLKKSL</sequence>
<dbReference type="PANTHER" id="PTHR23312:SF8">
    <property type="entry name" value="ARMADILLO REPEAT-CONTAINING PROTEIN 5"/>
    <property type="match status" value="1"/>
</dbReference>
<dbReference type="InterPro" id="IPR016024">
    <property type="entry name" value="ARM-type_fold"/>
</dbReference>
<feature type="compositionally biased region" description="Polar residues" evidence="1">
    <location>
        <begin position="407"/>
        <end position="416"/>
    </location>
</feature>
<dbReference type="InterPro" id="IPR011333">
    <property type="entry name" value="SKP1/BTB/POZ_sf"/>
</dbReference>
<dbReference type="EMBL" id="KK853689">
    <property type="protein sequence ID" value="KDQ97269.1"/>
    <property type="molecule type" value="Genomic_DNA"/>
</dbReference>
<feature type="compositionally biased region" description="Basic and acidic residues" evidence="1">
    <location>
        <begin position="537"/>
        <end position="546"/>
    </location>
</feature>
<organism evidence="3 4">
    <name type="scientific">Zootermopsis nevadensis</name>
    <name type="common">Dampwood termite</name>
    <dbReference type="NCBI Taxonomy" id="136037"/>
    <lineage>
        <taxon>Eukaryota</taxon>
        <taxon>Metazoa</taxon>
        <taxon>Ecdysozoa</taxon>
        <taxon>Arthropoda</taxon>
        <taxon>Hexapoda</taxon>
        <taxon>Insecta</taxon>
        <taxon>Pterygota</taxon>
        <taxon>Neoptera</taxon>
        <taxon>Polyneoptera</taxon>
        <taxon>Dictyoptera</taxon>
        <taxon>Blattodea</taxon>
        <taxon>Blattoidea</taxon>
        <taxon>Termitoidae</taxon>
        <taxon>Termopsidae</taxon>
        <taxon>Zootermopsis</taxon>
    </lineage>
</organism>
<dbReference type="GO" id="GO:0005829">
    <property type="term" value="C:cytosol"/>
    <property type="evidence" value="ECO:0007669"/>
    <property type="project" value="TreeGrafter"/>
</dbReference>
<dbReference type="Proteomes" id="UP000027135">
    <property type="component" value="Unassembled WGS sequence"/>
</dbReference>